<dbReference type="InterPro" id="IPR007712">
    <property type="entry name" value="RelE/ParE_toxin"/>
</dbReference>
<dbReference type="EMBL" id="LBPX01000034">
    <property type="protein sequence ID" value="KKP66347.1"/>
    <property type="molecule type" value="Genomic_DNA"/>
</dbReference>
<comment type="caution">
    <text evidence="3">The sequence shown here is derived from an EMBL/GenBank/DDBJ whole genome shotgun (WGS) entry which is preliminary data.</text>
</comment>
<dbReference type="PANTHER" id="PTHR35601">
    <property type="entry name" value="TOXIN RELE"/>
    <property type="match status" value="1"/>
</dbReference>
<reference evidence="3 4" key="1">
    <citation type="journal article" date="2015" name="Nature">
        <title>rRNA introns, odd ribosomes, and small enigmatic genomes across a large radiation of phyla.</title>
        <authorList>
            <person name="Brown C.T."/>
            <person name="Hug L.A."/>
            <person name="Thomas B.C."/>
            <person name="Sharon I."/>
            <person name="Castelle C.J."/>
            <person name="Singh A."/>
            <person name="Wilkins M.J."/>
            <person name="Williams K.H."/>
            <person name="Banfield J.F."/>
        </authorList>
    </citation>
    <scope>NUCLEOTIDE SEQUENCE [LARGE SCALE GENOMIC DNA]</scope>
</reference>
<dbReference type="PANTHER" id="PTHR35601:SF1">
    <property type="entry name" value="TOXIN RELE"/>
    <property type="match status" value="1"/>
</dbReference>
<evidence type="ECO:0000313" key="3">
    <source>
        <dbReference type="EMBL" id="KKP66347.1"/>
    </source>
</evidence>
<dbReference type="Proteomes" id="UP000034127">
    <property type="component" value="Unassembled WGS sequence"/>
</dbReference>
<evidence type="ECO:0000313" key="4">
    <source>
        <dbReference type="Proteomes" id="UP000034127"/>
    </source>
</evidence>
<dbReference type="Pfam" id="PF05016">
    <property type="entry name" value="ParE_toxin"/>
    <property type="match status" value="1"/>
</dbReference>
<keyword evidence="2" id="KW-1277">Toxin-antitoxin system</keyword>
<comment type="similarity">
    <text evidence="1">Belongs to the RelE toxin family.</text>
</comment>
<dbReference type="InterPro" id="IPR035093">
    <property type="entry name" value="RelE/ParE_toxin_dom_sf"/>
</dbReference>
<dbReference type="AlphaFoldDB" id="A0A0G0EG74"/>
<name>A0A0G0EG74_9BACT</name>
<dbReference type="Gene3D" id="3.30.2310.20">
    <property type="entry name" value="RelE-like"/>
    <property type="match status" value="1"/>
</dbReference>
<evidence type="ECO:0000256" key="1">
    <source>
        <dbReference type="ARBA" id="ARBA00006226"/>
    </source>
</evidence>
<protein>
    <submittedName>
        <fullName evidence="3">Addiction module toxin, RelE/StbE family</fullName>
    </submittedName>
</protein>
<gene>
    <name evidence="3" type="ORF">UR63_C0034G0004</name>
</gene>
<proteinExistence type="inferred from homology"/>
<dbReference type="SUPFAM" id="SSF143011">
    <property type="entry name" value="RelE-like"/>
    <property type="match status" value="1"/>
</dbReference>
<evidence type="ECO:0000256" key="2">
    <source>
        <dbReference type="ARBA" id="ARBA00022649"/>
    </source>
</evidence>
<sequence>MFIYVFKNQALRDLQKLPQEIQKRIIKKLDFFVESGEPLSFAENLVNFEIGQYRFRIGDYRVIFDLDDERLIILTLGHRKNIYK</sequence>
<organism evidence="3 4">
    <name type="scientific">Candidatus Roizmanbacteria bacterium GW2011_GWC2_35_12</name>
    <dbReference type="NCBI Taxonomy" id="1618485"/>
    <lineage>
        <taxon>Bacteria</taxon>
        <taxon>Candidatus Roizmaniibacteriota</taxon>
    </lineage>
</organism>
<accession>A0A0G0EG74</accession>